<dbReference type="Gene3D" id="2.30.110.10">
    <property type="entry name" value="Electron Transport, Fmn-binding Protein, Chain A"/>
    <property type="match status" value="1"/>
</dbReference>
<feature type="domain" description="Flavin reductase like" evidence="3">
    <location>
        <begin position="16"/>
        <end position="163"/>
    </location>
</feature>
<evidence type="ECO:0000256" key="2">
    <source>
        <dbReference type="ARBA" id="ARBA00023002"/>
    </source>
</evidence>
<reference evidence="4 5" key="1">
    <citation type="submission" date="2018-07" db="EMBL/GenBank/DDBJ databases">
        <title>Genomic Encyclopedia of Type Strains, Phase IV (KMG-IV): sequencing the most valuable type-strain genomes for metagenomic binning, comparative biology and taxonomic classification.</title>
        <authorList>
            <person name="Goeker M."/>
        </authorList>
    </citation>
    <scope>NUCLEOTIDE SEQUENCE [LARGE SCALE GENOMIC DNA]</scope>
    <source>
        <strain evidence="4 5">DSM 44290</strain>
    </source>
</reference>
<name>A0A370IA78_9NOCA</name>
<dbReference type="SMART" id="SM00903">
    <property type="entry name" value="Flavin_Reduct"/>
    <property type="match status" value="1"/>
</dbReference>
<dbReference type="SUPFAM" id="SSF50475">
    <property type="entry name" value="FMN-binding split barrel"/>
    <property type="match status" value="1"/>
</dbReference>
<organism evidence="4 5">
    <name type="scientific">Nocardia pseudobrasiliensis</name>
    <dbReference type="NCBI Taxonomy" id="45979"/>
    <lineage>
        <taxon>Bacteria</taxon>
        <taxon>Bacillati</taxon>
        <taxon>Actinomycetota</taxon>
        <taxon>Actinomycetes</taxon>
        <taxon>Mycobacteriales</taxon>
        <taxon>Nocardiaceae</taxon>
        <taxon>Nocardia</taxon>
    </lineage>
</organism>
<dbReference type="STRING" id="1210086.GCA_001613105_07509"/>
<dbReference type="GO" id="GO:0010181">
    <property type="term" value="F:FMN binding"/>
    <property type="evidence" value="ECO:0007669"/>
    <property type="project" value="InterPro"/>
</dbReference>
<evidence type="ECO:0000256" key="1">
    <source>
        <dbReference type="ARBA" id="ARBA00008898"/>
    </source>
</evidence>
<comment type="caution">
    <text evidence="4">The sequence shown here is derived from an EMBL/GenBank/DDBJ whole genome shotgun (WGS) entry which is preliminary data.</text>
</comment>
<dbReference type="EMBL" id="QQBC01000002">
    <property type="protein sequence ID" value="RDI67617.1"/>
    <property type="molecule type" value="Genomic_DNA"/>
</dbReference>
<dbReference type="Pfam" id="PF01613">
    <property type="entry name" value="Flavin_Reduct"/>
    <property type="match status" value="1"/>
</dbReference>
<dbReference type="InterPro" id="IPR012349">
    <property type="entry name" value="Split_barrel_FMN-bd"/>
</dbReference>
<dbReference type="InterPro" id="IPR050268">
    <property type="entry name" value="NADH-dep_flavin_reductase"/>
</dbReference>
<accession>A0A370IA78</accession>
<sequence>MSGATEPAQEFFDEFVAAADHPMVVVTTEADGRRAGCLVGFATQVSIDPRRYLVGLSKANNTFRVAADAEALAVHLLAAGQLPLARLFGSESGDGLDKFTHCEWYPGPGGLPILAATPGWFTGNILDRYDFGDHVGVLLEPVTGAMRGDHPTVLRYSAVAHLIPGHPN</sequence>
<dbReference type="Proteomes" id="UP000254869">
    <property type="component" value="Unassembled WGS sequence"/>
</dbReference>
<dbReference type="PANTHER" id="PTHR30466">
    <property type="entry name" value="FLAVIN REDUCTASE"/>
    <property type="match status" value="1"/>
</dbReference>
<evidence type="ECO:0000313" key="4">
    <source>
        <dbReference type="EMBL" id="RDI67617.1"/>
    </source>
</evidence>
<dbReference type="InterPro" id="IPR002563">
    <property type="entry name" value="Flavin_Rdtase-like_dom"/>
</dbReference>
<dbReference type="RefSeq" id="WP_068008284.1">
    <property type="nucleotide sequence ID" value="NZ_QQBC01000002.1"/>
</dbReference>
<keyword evidence="2" id="KW-0560">Oxidoreductase</keyword>
<keyword evidence="5" id="KW-1185">Reference proteome</keyword>
<dbReference type="GO" id="GO:0042602">
    <property type="term" value="F:riboflavin reductase (NADPH) activity"/>
    <property type="evidence" value="ECO:0007669"/>
    <property type="project" value="TreeGrafter"/>
</dbReference>
<dbReference type="AlphaFoldDB" id="A0A370IA78"/>
<evidence type="ECO:0000259" key="3">
    <source>
        <dbReference type="SMART" id="SM00903"/>
    </source>
</evidence>
<dbReference type="PANTHER" id="PTHR30466:SF15">
    <property type="entry name" value="POSSIBLE OXIDOREDUCTASE"/>
    <property type="match status" value="1"/>
</dbReference>
<proteinExistence type="inferred from homology"/>
<protein>
    <submittedName>
        <fullName evidence="4">Flavin reductase (DIM6/NTAB) family NADH-FMN oxidoreductase RutF</fullName>
    </submittedName>
</protein>
<evidence type="ECO:0000313" key="5">
    <source>
        <dbReference type="Proteomes" id="UP000254869"/>
    </source>
</evidence>
<comment type="similarity">
    <text evidence="1">Belongs to the non-flavoprotein flavin reductase family.</text>
</comment>
<gene>
    <name evidence="4" type="ORF">DFR76_10214</name>
</gene>